<proteinExistence type="inferred from homology"/>
<evidence type="ECO:0000256" key="2">
    <source>
        <dbReference type="ARBA" id="ARBA00022723"/>
    </source>
</evidence>
<evidence type="ECO:0000256" key="3">
    <source>
        <dbReference type="ARBA" id="ARBA00022833"/>
    </source>
</evidence>
<dbReference type="InterPro" id="IPR006913">
    <property type="entry name" value="CENP-V/GFA"/>
</dbReference>
<comment type="similarity">
    <text evidence="1">Belongs to the Gfa family.</text>
</comment>
<protein>
    <recommendedName>
        <fullName evidence="5">CENP-V/GFA domain-containing protein</fullName>
    </recommendedName>
</protein>
<dbReference type="GO" id="GO:0046872">
    <property type="term" value="F:metal ion binding"/>
    <property type="evidence" value="ECO:0007669"/>
    <property type="project" value="UniProtKB-KW"/>
</dbReference>
<gene>
    <name evidence="6" type="ORF">TI39_contig336g00012</name>
</gene>
<dbReference type="PANTHER" id="PTHR33337">
    <property type="entry name" value="GFA DOMAIN-CONTAINING PROTEIN"/>
    <property type="match status" value="1"/>
</dbReference>
<dbReference type="PANTHER" id="PTHR33337:SF40">
    <property type="entry name" value="CENP-V_GFA DOMAIN-CONTAINING PROTEIN-RELATED"/>
    <property type="match status" value="1"/>
</dbReference>
<evidence type="ECO:0000259" key="5">
    <source>
        <dbReference type="Pfam" id="PF04828"/>
    </source>
</evidence>
<name>A0A0F4GTG0_9PEZI</name>
<keyword evidence="3" id="KW-0862">Zinc</keyword>
<accession>A0A0F4GTG0</accession>
<evidence type="ECO:0000313" key="7">
    <source>
        <dbReference type="Proteomes" id="UP000033647"/>
    </source>
</evidence>
<dbReference type="OrthoDB" id="2212170at2759"/>
<dbReference type="STRING" id="1047168.A0A0F4GTG0"/>
<dbReference type="GO" id="GO:0016846">
    <property type="term" value="F:carbon-sulfur lyase activity"/>
    <property type="evidence" value="ECO:0007669"/>
    <property type="project" value="InterPro"/>
</dbReference>
<evidence type="ECO:0000313" key="6">
    <source>
        <dbReference type="EMBL" id="KJY00338.1"/>
    </source>
</evidence>
<dbReference type="Gene3D" id="3.90.1590.10">
    <property type="entry name" value="glutathione-dependent formaldehyde- activating enzyme (gfa)"/>
    <property type="match status" value="1"/>
</dbReference>
<dbReference type="SUPFAM" id="SSF51316">
    <property type="entry name" value="Mss4-like"/>
    <property type="match status" value="1"/>
</dbReference>
<dbReference type="Proteomes" id="UP000033647">
    <property type="component" value="Unassembled WGS sequence"/>
</dbReference>
<feature type="domain" description="CENP-V/GFA" evidence="5">
    <location>
        <begin position="5"/>
        <end position="129"/>
    </location>
</feature>
<dbReference type="AlphaFoldDB" id="A0A0F4GTG0"/>
<evidence type="ECO:0000256" key="4">
    <source>
        <dbReference type="ARBA" id="ARBA00023239"/>
    </source>
</evidence>
<keyword evidence="7" id="KW-1185">Reference proteome</keyword>
<reference evidence="6 7" key="1">
    <citation type="submission" date="2015-03" db="EMBL/GenBank/DDBJ databases">
        <title>RNA-seq based gene annotation and comparative genomics of four Zymoseptoria species reveal species-specific pathogenicity related genes and transposable element activity.</title>
        <authorList>
            <person name="Grandaubert J."/>
            <person name="Bhattacharyya A."/>
            <person name="Stukenbrock E.H."/>
        </authorList>
    </citation>
    <scope>NUCLEOTIDE SEQUENCE [LARGE SCALE GENOMIC DNA]</scope>
    <source>
        <strain evidence="6 7">Zb18110</strain>
    </source>
</reference>
<keyword evidence="4" id="KW-0456">Lyase</keyword>
<evidence type="ECO:0000256" key="1">
    <source>
        <dbReference type="ARBA" id="ARBA00005495"/>
    </source>
</evidence>
<comment type="caution">
    <text evidence="6">The sequence shown here is derived from an EMBL/GenBank/DDBJ whole genome shotgun (WGS) entry which is preliminary data.</text>
</comment>
<dbReference type="Pfam" id="PF04828">
    <property type="entry name" value="GFA"/>
    <property type="match status" value="1"/>
</dbReference>
<keyword evidence="2" id="KW-0479">Metal-binding</keyword>
<sequence>MTSTRTGRCLCGKIQYELKGESATPLYNTSKHASGTIHQSIVANHGFDQSAIALIAKEQAGFKVTAGSEYQKSYIDNATDSGTNLERVFCSNCGTKLFAYTPLFEPIVSVAAGTLDDFESWKPDTEQWCIHRANFVAKMEVVENDRTFKRAARGEIE</sequence>
<dbReference type="EMBL" id="LAFY01000328">
    <property type="protein sequence ID" value="KJY00338.1"/>
    <property type="molecule type" value="Genomic_DNA"/>
</dbReference>
<dbReference type="InterPro" id="IPR011057">
    <property type="entry name" value="Mss4-like_sf"/>
</dbReference>
<organism evidence="6 7">
    <name type="scientific">Zymoseptoria brevis</name>
    <dbReference type="NCBI Taxonomy" id="1047168"/>
    <lineage>
        <taxon>Eukaryota</taxon>
        <taxon>Fungi</taxon>
        <taxon>Dikarya</taxon>
        <taxon>Ascomycota</taxon>
        <taxon>Pezizomycotina</taxon>
        <taxon>Dothideomycetes</taxon>
        <taxon>Dothideomycetidae</taxon>
        <taxon>Mycosphaerellales</taxon>
        <taxon>Mycosphaerellaceae</taxon>
        <taxon>Zymoseptoria</taxon>
    </lineage>
</organism>